<dbReference type="InterPro" id="IPR043502">
    <property type="entry name" value="DNA/RNA_pol_sf"/>
</dbReference>
<gene>
    <name evidence="1" type="ORF">PR048_020997</name>
</gene>
<evidence type="ECO:0000313" key="2">
    <source>
        <dbReference type="Proteomes" id="UP001159363"/>
    </source>
</evidence>
<accession>A0ABQ9GX03</accession>
<dbReference type="PANTHER" id="PTHR37984:SF5">
    <property type="entry name" value="PROTEIN NYNRIN-LIKE"/>
    <property type="match status" value="1"/>
</dbReference>
<proteinExistence type="predicted"/>
<dbReference type="InterPro" id="IPR050951">
    <property type="entry name" value="Retrovirus_Pol_polyprotein"/>
</dbReference>
<dbReference type="EMBL" id="JARBHB010000008">
    <property type="protein sequence ID" value="KAJ8876552.1"/>
    <property type="molecule type" value="Genomic_DNA"/>
</dbReference>
<evidence type="ECO:0000313" key="1">
    <source>
        <dbReference type="EMBL" id="KAJ8876552.1"/>
    </source>
</evidence>
<reference evidence="1 2" key="1">
    <citation type="submission" date="2023-02" db="EMBL/GenBank/DDBJ databases">
        <title>LHISI_Scaffold_Assembly.</title>
        <authorList>
            <person name="Stuart O.P."/>
            <person name="Cleave R."/>
            <person name="Magrath M.J.L."/>
            <person name="Mikheyev A.S."/>
        </authorList>
    </citation>
    <scope>NUCLEOTIDE SEQUENCE [LARGE SCALE GENOMIC DNA]</scope>
    <source>
        <strain evidence="1">Daus_M_001</strain>
        <tissue evidence="1">Leg muscle</tissue>
    </source>
</reference>
<dbReference type="Proteomes" id="UP001159363">
    <property type="component" value="Chromosome 7"/>
</dbReference>
<protein>
    <submittedName>
        <fullName evidence="1">Uncharacterized protein</fullName>
    </submittedName>
</protein>
<sequence>MLGVLLKERQLHKVQSFSKISRVTDVYINMQIIINTGPQVNVLPESVFWKLQLRKGALLKLDTKLSNYSGSKIQLLRKYSLQCKTNLGNVHKLEFQVTKVSNATPILSLGILKRVEMVGSRMEPQILNKLSRFKHVFQGLVDIKIQPHQFVLKPDSRPPVWLKPIVVVRKHTGELRVHLDPQPLNAAIMREHCRLPTWEEVTLKMNRAQYFSTLDANKGFW</sequence>
<dbReference type="PANTHER" id="PTHR37984">
    <property type="entry name" value="PROTEIN CBG26694"/>
    <property type="match status" value="1"/>
</dbReference>
<organism evidence="1 2">
    <name type="scientific">Dryococelus australis</name>
    <dbReference type="NCBI Taxonomy" id="614101"/>
    <lineage>
        <taxon>Eukaryota</taxon>
        <taxon>Metazoa</taxon>
        <taxon>Ecdysozoa</taxon>
        <taxon>Arthropoda</taxon>
        <taxon>Hexapoda</taxon>
        <taxon>Insecta</taxon>
        <taxon>Pterygota</taxon>
        <taxon>Neoptera</taxon>
        <taxon>Polyneoptera</taxon>
        <taxon>Phasmatodea</taxon>
        <taxon>Verophasmatodea</taxon>
        <taxon>Anareolatae</taxon>
        <taxon>Phasmatidae</taxon>
        <taxon>Eurycanthinae</taxon>
        <taxon>Dryococelus</taxon>
    </lineage>
</organism>
<dbReference type="Gene3D" id="3.10.10.10">
    <property type="entry name" value="HIV Type 1 Reverse Transcriptase, subunit A, domain 1"/>
    <property type="match status" value="1"/>
</dbReference>
<dbReference type="Gene3D" id="3.30.70.270">
    <property type="match status" value="1"/>
</dbReference>
<name>A0ABQ9GX03_9NEOP</name>
<keyword evidence="2" id="KW-1185">Reference proteome</keyword>
<dbReference type="SUPFAM" id="SSF56672">
    <property type="entry name" value="DNA/RNA polymerases"/>
    <property type="match status" value="1"/>
</dbReference>
<dbReference type="InterPro" id="IPR043128">
    <property type="entry name" value="Rev_trsase/Diguanyl_cyclase"/>
</dbReference>
<comment type="caution">
    <text evidence="1">The sequence shown here is derived from an EMBL/GenBank/DDBJ whole genome shotgun (WGS) entry which is preliminary data.</text>
</comment>